<dbReference type="InterPro" id="IPR010022">
    <property type="entry name" value="XkdX"/>
</dbReference>
<dbReference type="AlphaFoldDB" id="A0A3M8H1F1"/>
<protein>
    <submittedName>
        <fullName evidence="1">XkdX family protein</fullName>
    </submittedName>
</protein>
<evidence type="ECO:0000313" key="2">
    <source>
        <dbReference type="Proteomes" id="UP000279909"/>
    </source>
</evidence>
<dbReference type="EMBL" id="RHLQ01000068">
    <property type="protein sequence ID" value="RNC96261.1"/>
    <property type="molecule type" value="Genomic_DNA"/>
</dbReference>
<keyword evidence="2" id="KW-1185">Reference proteome</keyword>
<evidence type="ECO:0000313" key="1">
    <source>
        <dbReference type="EMBL" id="RNC96261.1"/>
    </source>
</evidence>
<organism evidence="1 2">
    <name type="scientific">Lysinibacillus halotolerans</name>
    <dbReference type="NCBI Taxonomy" id="1368476"/>
    <lineage>
        <taxon>Bacteria</taxon>
        <taxon>Bacillati</taxon>
        <taxon>Bacillota</taxon>
        <taxon>Bacilli</taxon>
        <taxon>Bacillales</taxon>
        <taxon>Bacillaceae</taxon>
        <taxon>Lysinibacillus</taxon>
    </lineage>
</organism>
<dbReference type="Pfam" id="PF09693">
    <property type="entry name" value="Phage_XkdX"/>
    <property type="match status" value="1"/>
</dbReference>
<dbReference type="OrthoDB" id="1925295at2"/>
<sequence length="47" mass="5501">MLDFNKIRYFYIAKLWTKEQVGDAVTAGVITAEQYEQIVKEPYTESI</sequence>
<reference evidence="1 2" key="1">
    <citation type="journal article" date="2014" name="Int. J. Syst. Evol. Microbiol.">
        <title>Lysinibacillus halotolerans sp. nov., isolated from saline-alkaline soil.</title>
        <authorList>
            <person name="Kong D."/>
            <person name="Wang Y."/>
            <person name="Zhao B."/>
            <person name="Li Y."/>
            <person name="Song J."/>
            <person name="Zhai Y."/>
            <person name="Zhang C."/>
            <person name="Wang H."/>
            <person name="Chen X."/>
            <person name="Zhao B."/>
            <person name="Ruan Z."/>
        </authorList>
    </citation>
    <scope>NUCLEOTIDE SEQUENCE [LARGE SCALE GENOMIC DNA]</scope>
    <source>
        <strain evidence="1 2">MCCC 1A12703</strain>
    </source>
</reference>
<dbReference type="Proteomes" id="UP000279909">
    <property type="component" value="Unassembled WGS sequence"/>
</dbReference>
<accession>A0A3M8H1F1</accession>
<proteinExistence type="predicted"/>
<gene>
    <name evidence="1" type="ORF">EC501_17060</name>
</gene>
<dbReference type="RefSeq" id="WP_122973551.1">
    <property type="nucleotide sequence ID" value="NZ_RHLQ01000068.1"/>
</dbReference>
<comment type="caution">
    <text evidence="1">The sequence shown here is derived from an EMBL/GenBank/DDBJ whole genome shotgun (WGS) entry which is preliminary data.</text>
</comment>
<name>A0A3M8H1F1_9BACI</name>